<dbReference type="EMBL" id="JAWCUA010000010">
    <property type="protein sequence ID" value="MDU0114007.1"/>
    <property type="molecule type" value="Genomic_DNA"/>
</dbReference>
<feature type="chain" id="PRO_5047415587" description="Solute-binding protein family 3/N-terminal domain-containing protein" evidence="1">
    <location>
        <begin position="21"/>
        <end position="220"/>
    </location>
</feature>
<comment type="caution">
    <text evidence="2">The sequence shown here is derived from an EMBL/GenBank/DDBJ whole genome shotgun (WGS) entry which is preliminary data.</text>
</comment>
<proteinExistence type="predicted"/>
<keyword evidence="1" id="KW-0732">Signal</keyword>
<dbReference type="SUPFAM" id="SSF53850">
    <property type="entry name" value="Periplasmic binding protein-like II"/>
    <property type="match status" value="1"/>
</dbReference>
<feature type="signal peptide" evidence="1">
    <location>
        <begin position="1"/>
        <end position="20"/>
    </location>
</feature>
<evidence type="ECO:0008006" key="4">
    <source>
        <dbReference type="Google" id="ProtNLM"/>
    </source>
</evidence>
<gene>
    <name evidence="2" type="ORF">RT723_13555</name>
</gene>
<accession>A0ABU3R2U5</accession>
<evidence type="ECO:0000313" key="2">
    <source>
        <dbReference type="EMBL" id="MDU0114007.1"/>
    </source>
</evidence>
<protein>
    <recommendedName>
        <fullName evidence="4">Solute-binding protein family 3/N-terminal domain-containing protein</fullName>
    </recommendedName>
</protein>
<sequence length="220" mass="25137">MKLKLLLTLFLACHSSVATENNSINVIGYAPHPAIEQHYLQIVKESYARLGIYPDFIPVSDKRSFKMLSQNRLDGLVVRTENILNEQVNYISVPPSLGMVEVTLICQQSIACNKKLFDDPNKILGLVAQEAYYQELLTNKAINVYEIGDYKRMEQMFEQNKLDAMIMVFDLNTQNITSLGLNTFTLAKRKGFHMIHKRFRHLIPNLTQSLSTSLAAHKFN</sequence>
<reference evidence="2 3" key="1">
    <citation type="submission" date="2023-10" db="EMBL/GenBank/DDBJ databases">
        <title>Psychrosphaera aquimaarina strain SW33 isolated from seawater.</title>
        <authorList>
            <person name="Bayburt H."/>
            <person name="Kim J.M."/>
            <person name="Choi B.J."/>
            <person name="Jeon C.O."/>
        </authorList>
    </citation>
    <scope>NUCLEOTIDE SEQUENCE [LARGE SCALE GENOMIC DNA]</scope>
    <source>
        <strain evidence="2 3">KCTC 52743</strain>
    </source>
</reference>
<dbReference type="RefSeq" id="WP_315947587.1">
    <property type="nucleotide sequence ID" value="NZ_JAWCUA010000010.1"/>
</dbReference>
<dbReference type="Proteomes" id="UP001257914">
    <property type="component" value="Unassembled WGS sequence"/>
</dbReference>
<keyword evidence="3" id="KW-1185">Reference proteome</keyword>
<name>A0ABU3R2U5_9GAMM</name>
<evidence type="ECO:0000313" key="3">
    <source>
        <dbReference type="Proteomes" id="UP001257914"/>
    </source>
</evidence>
<organism evidence="2 3">
    <name type="scientific">Psychrosphaera aquimarina</name>
    <dbReference type="NCBI Taxonomy" id="2044854"/>
    <lineage>
        <taxon>Bacteria</taxon>
        <taxon>Pseudomonadati</taxon>
        <taxon>Pseudomonadota</taxon>
        <taxon>Gammaproteobacteria</taxon>
        <taxon>Alteromonadales</taxon>
        <taxon>Pseudoalteromonadaceae</taxon>
        <taxon>Psychrosphaera</taxon>
    </lineage>
</organism>
<evidence type="ECO:0000256" key="1">
    <source>
        <dbReference type="SAM" id="SignalP"/>
    </source>
</evidence>